<dbReference type="Proteomes" id="UP000252355">
    <property type="component" value="Unassembled WGS sequence"/>
</dbReference>
<feature type="domain" description="[Acyl-carrier-protein] S-malonyltransferase-like inserted helical" evidence="1">
    <location>
        <begin position="386"/>
        <end position="465"/>
    </location>
</feature>
<dbReference type="NCBIfam" id="TIGR02814">
    <property type="entry name" value="pfaD_fam"/>
    <property type="match status" value="1"/>
</dbReference>
<gene>
    <name evidence="2" type="ORF">OZSIB_0387</name>
</gene>
<dbReference type="EMBL" id="QOQW01000016">
    <property type="protein sequence ID" value="RCK79045.1"/>
    <property type="molecule type" value="Genomic_DNA"/>
</dbReference>
<dbReference type="PANTHER" id="PTHR32332">
    <property type="entry name" value="2-NITROPROPANE DIOXYGENASE"/>
    <property type="match status" value="1"/>
</dbReference>
<dbReference type="InterPro" id="IPR049489">
    <property type="entry name" value="FabD-like_helical_ins"/>
</dbReference>
<evidence type="ECO:0000313" key="3">
    <source>
        <dbReference type="Proteomes" id="UP000252355"/>
    </source>
</evidence>
<accession>A0A367ZLR0</accession>
<organism evidence="2 3">
    <name type="scientific">Candidatus Ozemobacter sibiricus</name>
    <dbReference type="NCBI Taxonomy" id="2268124"/>
    <lineage>
        <taxon>Bacteria</taxon>
        <taxon>Candidatus Ozemobacteria</taxon>
        <taxon>Candidatus Ozemobacterales</taxon>
        <taxon>Candidatus Ozemobacteraceae</taxon>
        <taxon>Candidatus Ozemobacter</taxon>
    </lineage>
</organism>
<dbReference type="InterPro" id="IPR013785">
    <property type="entry name" value="Aldolase_TIM"/>
</dbReference>
<dbReference type="Pfam" id="PF03060">
    <property type="entry name" value="NMO"/>
    <property type="match status" value="1"/>
</dbReference>
<sequence length="544" mass="58050">MGIIGWWEGPPERWQGGEAALAEAMRTIDRPLTVVEREGQLGVAQGGTVTWGSQAPGAGASPVHGLVPPLAPADLGDRSFLADLGLRFPYLGGSMAHGISSPAMAEALGRAGMLGFIGAAGQSPDWVEQAIDRLQRASPGLPFGVNLIHSPNEPHLEEALVDLFLRRGVGLVEASAFLTMTPALVRYRLQGLRQTPDGRVIATTRIVAKASRVEVATKFLSPPPEKMVADLLGRGLVTPEQARLASSLPVAQDITAEADSGGHTDNRPAVCLLPTFLALRDRLQAQFRYPIPLRVGLGGGIATPAAAAAAFAMGAAWVMVGSVHQACVESGTSEAVRTMLAQAGQADIAMAPAGDMFEMGVNVQVLKRGTMFAMRAKKLYELYTAYRCLDDLPAAERDSLEKTIFKAPLAKIWEDTRAYFARRDPSQIERAERDPRHLMALVFRWYLGQSPKWAIAGDPGRTVDYQIWCGPAMGAFNEWAKGSHLEAPAGRRVVEVAGNLLYGAAVVLRASLLRAQGVPVPPAMAEVRPVPASVWGRYLPGAAA</sequence>
<dbReference type="Pfam" id="PF21607">
    <property type="entry name" value="FabD_helical_ins"/>
    <property type="match status" value="1"/>
</dbReference>
<dbReference type="AlphaFoldDB" id="A0A367ZLR0"/>
<protein>
    <submittedName>
        <fullName evidence="2">Enoyl-[acyl-carrier-protein] reductase [FMN]</fullName>
    </submittedName>
</protein>
<evidence type="ECO:0000259" key="1">
    <source>
        <dbReference type="Pfam" id="PF21607"/>
    </source>
</evidence>
<comment type="caution">
    <text evidence="2">The sequence shown here is derived from an EMBL/GenBank/DDBJ whole genome shotgun (WGS) entry which is preliminary data.</text>
</comment>
<dbReference type="Gene3D" id="3.20.20.70">
    <property type="entry name" value="Aldolase class I"/>
    <property type="match status" value="2"/>
</dbReference>
<name>A0A367ZLR0_9BACT</name>
<dbReference type="PANTHER" id="PTHR32332:SF20">
    <property type="entry name" value="2-NITROPROPANE DIOXYGENASE-LIKE PROTEIN"/>
    <property type="match status" value="1"/>
</dbReference>
<proteinExistence type="predicted"/>
<reference evidence="2 3" key="1">
    <citation type="submission" date="2018-05" db="EMBL/GenBank/DDBJ databases">
        <title>A metagenomic window into the 2 km-deep terrestrial subsurface aquifer revealed taxonomically and functionally diverse microbial community comprising novel uncultured bacterial lineages.</title>
        <authorList>
            <person name="Kadnikov V.V."/>
            <person name="Mardanov A.V."/>
            <person name="Beletsky A.V."/>
            <person name="Banks D."/>
            <person name="Pimenov N.V."/>
            <person name="Frank Y.A."/>
            <person name="Karnachuk O.V."/>
            <person name="Ravin N.V."/>
        </authorList>
    </citation>
    <scope>NUCLEOTIDE SEQUENCE [LARGE SCALE GENOMIC DNA]</scope>
    <source>
        <strain evidence="2">BY5</strain>
    </source>
</reference>
<dbReference type="InterPro" id="IPR014179">
    <property type="entry name" value="PfaD-like_TIM-barrel"/>
</dbReference>
<dbReference type="SUPFAM" id="SSF51412">
    <property type="entry name" value="Inosine monophosphate dehydrogenase (IMPDH)"/>
    <property type="match status" value="1"/>
</dbReference>
<evidence type="ECO:0000313" key="2">
    <source>
        <dbReference type="EMBL" id="RCK79045.1"/>
    </source>
</evidence>